<feature type="transmembrane region" description="Helical" evidence="1">
    <location>
        <begin position="410"/>
        <end position="434"/>
    </location>
</feature>
<dbReference type="RefSeq" id="WP_120149311.1">
    <property type="nucleotide sequence ID" value="NZ_QZVT01000006.1"/>
</dbReference>
<comment type="caution">
    <text evidence="2">The sequence shown here is derived from an EMBL/GenBank/DDBJ whole genome shotgun (WGS) entry which is preliminary data.</text>
</comment>
<feature type="transmembrane region" description="Helical" evidence="1">
    <location>
        <begin position="331"/>
        <end position="348"/>
    </location>
</feature>
<gene>
    <name evidence="2" type="ORF">D6T63_12075</name>
</gene>
<feature type="transmembrane region" description="Helical" evidence="1">
    <location>
        <begin position="446"/>
        <end position="462"/>
    </location>
</feature>
<sequence>MKEERRVPSLGASVAEERGRRQEPTFLWPLLTAVATIVAALIPLLFNRRFYFFDDTQAGAYGIWVEIGEKLRAGDWPLFSIEGWAAGNYAAEGQWGIWNPMIMAIGLGASTGMSAVLFSSIVKIVFLVILALGVFNVCRTYRATPEWSAVAGVATTLTGFTTYMDGPSWVTGLMVFALLPWCWWGLKRLADGGNPLSALIPAYLLITIGYVHGTIMLVILFIALLAEALLLRTGKGALRLIVAGALCGAFALTVYFPGVATAPVTARGTVIGNSGFLGIDITGLASSPIPSSLPQITGWWGAFAPVPVLYIAWFLPLLLLTRPTVAQLRPAAALLVFGAASLLLTLAPSDLGPLRFPVRLMPYFAMSVLIVFAVLMSTVLVSRLTRLRVGAVILALGFSAYLAWSQNPDFVRLHVLFTGLAGLAILLVLLALFVDRPVLRRHGLRIAALIAVVFCLATAVAQKKYFPAAPLPDFQLPAEPGAYDDVLPDSKGSIFVVGEPAQLGEQVWDETLVSNSWYLADKPVHNLYSPIMYTAYSEDLCMTSHGWTCAGAIFKLLSVDEATGKTVAELLDVDTIQILREPQDSDGAILRSRVAPAGWTEVERTENSATWVRDDVEGAVGEPVATSAGTEVEVISNGEEKVSFEVTRTGADGGSVVLSRLDWPGYSVSNGSIGDSTRGYLLTVDVGPESEGQVVTVSFEPPAWNVLVPLMWVAICASVLWGVLGGLLARVLAGRRRSASRREPAAERESR</sequence>
<feature type="transmembrane region" description="Helical" evidence="1">
    <location>
        <begin position="198"/>
        <end position="225"/>
    </location>
</feature>
<proteinExistence type="predicted"/>
<name>A0A3A5M0R6_9MICC</name>
<evidence type="ECO:0000256" key="1">
    <source>
        <dbReference type="SAM" id="Phobius"/>
    </source>
</evidence>
<evidence type="ECO:0008006" key="4">
    <source>
        <dbReference type="Google" id="ProtNLM"/>
    </source>
</evidence>
<feature type="transmembrane region" description="Helical" evidence="1">
    <location>
        <begin position="102"/>
        <end position="135"/>
    </location>
</feature>
<reference evidence="2 3" key="1">
    <citation type="submission" date="2018-09" db="EMBL/GenBank/DDBJ databases">
        <title>Novel species of Arthrobacter.</title>
        <authorList>
            <person name="Liu Q."/>
            <person name="Xin Y.-H."/>
        </authorList>
    </citation>
    <scope>NUCLEOTIDE SEQUENCE [LARGE SCALE GENOMIC DNA]</scope>
    <source>
        <strain evidence="2 3">Hz2</strain>
    </source>
</reference>
<feature type="transmembrane region" description="Helical" evidence="1">
    <location>
        <begin position="298"/>
        <end position="319"/>
    </location>
</feature>
<dbReference type="OrthoDB" id="3752109at2"/>
<evidence type="ECO:0000313" key="3">
    <source>
        <dbReference type="Proteomes" id="UP000272560"/>
    </source>
</evidence>
<dbReference type="AlphaFoldDB" id="A0A3A5M0R6"/>
<dbReference type="EMBL" id="QZVT01000006">
    <property type="protein sequence ID" value="RJT78265.1"/>
    <property type="molecule type" value="Genomic_DNA"/>
</dbReference>
<feature type="transmembrane region" description="Helical" evidence="1">
    <location>
        <begin position="360"/>
        <end position="380"/>
    </location>
</feature>
<evidence type="ECO:0000313" key="2">
    <source>
        <dbReference type="EMBL" id="RJT78265.1"/>
    </source>
</evidence>
<feature type="transmembrane region" description="Helical" evidence="1">
    <location>
        <begin position="387"/>
        <end position="404"/>
    </location>
</feature>
<feature type="transmembrane region" description="Helical" evidence="1">
    <location>
        <begin position="237"/>
        <end position="256"/>
    </location>
</feature>
<organism evidence="2 3">
    <name type="scientific">Arthrobacter cheniae</name>
    <dbReference type="NCBI Taxonomy" id="1258888"/>
    <lineage>
        <taxon>Bacteria</taxon>
        <taxon>Bacillati</taxon>
        <taxon>Actinomycetota</taxon>
        <taxon>Actinomycetes</taxon>
        <taxon>Micrococcales</taxon>
        <taxon>Micrococcaceae</taxon>
        <taxon>Arthrobacter</taxon>
    </lineage>
</organism>
<feature type="transmembrane region" description="Helical" evidence="1">
    <location>
        <begin position="169"/>
        <end position="186"/>
    </location>
</feature>
<feature type="transmembrane region" description="Helical" evidence="1">
    <location>
        <begin position="710"/>
        <end position="733"/>
    </location>
</feature>
<protein>
    <recommendedName>
        <fullName evidence="4">Integral membrane protein</fullName>
    </recommendedName>
</protein>
<keyword evidence="3" id="KW-1185">Reference proteome</keyword>
<keyword evidence="1" id="KW-0812">Transmembrane</keyword>
<feature type="transmembrane region" description="Helical" evidence="1">
    <location>
        <begin position="26"/>
        <end position="46"/>
    </location>
</feature>
<keyword evidence="1" id="KW-0472">Membrane</keyword>
<accession>A0A3A5M0R6</accession>
<keyword evidence="1" id="KW-1133">Transmembrane helix</keyword>
<dbReference type="Proteomes" id="UP000272560">
    <property type="component" value="Unassembled WGS sequence"/>
</dbReference>